<reference evidence="2 3" key="1">
    <citation type="submission" date="2019-12" db="EMBL/GenBank/DDBJ databases">
        <title>Chromosome-level assembly of the Caenorhabditis remanei genome.</title>
        <authorList>
            <person name="Teterina A.A."/>
            <person name="Willis J.H."/>
            <person name="Phillips P.C."/>
        </authorList>
    </citation>
    <scope>NUCLEOTIDE SEQUENCE [LARGE SCALE GENOMIC DNA]</scope>
    <source>
        <strain evidence="2 3">PX506</strain>
        <tissue evidence="2">Whole organism</tissue>
    </source>
</reference>
<feature type="region of interest" description="Disordered" evidence="1">
    <location>
        <begin position="59"/>
        <end position="78"/>
    </location>
</feature>
<gene>
    <name evidence="2" type="ORF">GCK72_003961</name>
</gene>
<feature type="compositionally biased region" description="Low complexity" evidence="1">
    <location>
        <begin position="69"/>
        <end position="78"/>
    </location>
</feature>
<dbReference type="GeneID" id="78773757"/>
<dbReference type="EMBL" id="WUAV01000002">
    <property type="protein sequence ID" value="KAF1764015.1"/>
    <property type="molecule type" value="Genomic_DNA"/>
</dbReference>
<evidence type="ECO:0000313" key="2">
    <source>
        <dbReference type="EMBL" id="KAF1764015.1"/>
    </source>
</evidence>
<evidence type="ECO:0000256" key="1">
    <source>
        <dbReference type="SAM" id="MobiDB-lite"/>
    </source>
</evidence>
<dbReference type="KEGG" id="crq:GCK72_003961"/>
<evidence type="ECO:0000313" key="3">
    <source>
        <dbReference type="Proteomes" id="UP000483820"/>
    </source>
</evidence>
<protein>
    <submittedName>
        <fullName evidence="2">Uncharacterized protein</fullName>
    </submittedName>
</protein>
<accession>A0A6A5H9Z0</accession>
<dbReference type="AlphaFoldDB" id="A0A6A5H9Z0"/>
<name>A0A6A5H9Z0_CAERE</name>
<comment type="caution">
    <text evidence="2">The sequence shown here is derived from an EMBL/GenBank/DDBJ whole genome shotgun (WGS) entry which is preliminary data.</text>
</comment>
<organism evidence="2 3">
    <name type="scientific">Caenorhabditis remanei</name>
    <name type="common">Caenorhabditis vulgaris</name>
    <dbReference type="NCBI Taxonomy" id="31234"/>
    <lineage>
        <taxon>Eukaryota</taxon>
        <taxon>Metazoa</taxon>
        <taxon>Ecdysozoa</taxon>
        <taxon>Nematoda</taxon>
        <taxon>Chromadorea</taxon>
        <taxon>Rhabditida</taxon>
        <taxon>Rhabditina</taxon>
        <taxon>Rhabditomorpha</taxon>
        <taxon>Rhabditoidea</taxon>
        <taxon>Rhabditidae</taxon>
        <taxon>Peloderinae</taxon>
        <taxon>Caenorhabditis</taxon>
    </lineage>
</organism>
<dbReference type="CTD" id="78773757"/>
<dbReference type="Proteomes" id="UP000483820">
    <property type="component" value="Chromosome II"/>
</dbReference>
<proteinExistence type="predicted"/>
<sequence>MGATDSGAAADDDDDVADSEEIASNHGVAVWMLLEAGMNSGASGVIREDVTLQKLLRKNGDSEDVGKNSGAYGSHASGAASGYCACSKSGYCCRYGGGVTSSGFGF</sequence>
<dbReference type="RefSeq" id="XP_053588560.1">
    <property type="nucleotide sequence ID" value="XM_053724366.1"/>
</dbReference>